<dbReference type="AlphaFoldDB" id="A0ABD3J7Z9"/>
<accession>A0ABD3J7Z9</accession>
<evidence type="ECO:0000313" key="2">
    <source>
        <dbReference type="Proteomes" id="UP001634007"/>
    </source>
</evidence>
<sequence length="148" mass="16957">MPNPNTPEKPNKKRKSSTSWDLILHASLGELAGVAGDAMRDDERRVLSSETHSDVPTRRTYKGRAGVLFRGWRNSIQKSDRWEEYQVDDDEIGASLRDELRRNCRLQIILAVRNIGNFERSSDEGRRLEELLVRASLAFCQSERELTG</sequence>
<organism evidence="1 2">
    <name type="scientific">Eucalyptus globulus</name>
    <name type="common">Tasmanian blue gum</name>
    <dbReference type="NCBI Taxonomy" id="34317"/>
    <lineage>
        <taxon>Eukaryota</taxon>
        <taxon>Viridiplantae</taxon>
        <taxon>Streptophyta</taxon>
        <taxon>Embryophyta</taxon>
        <taxon>Tracheophyta</taxon>
        <taxon>Spermatophyta</taxon>
        <taxon>Magnoliopsida</taxon>
        <taxon>eudicotyledons</taxon>
        <taxon>Gunneridae</taxon>
        <taxon>Pentapetalae</taxon>
        <taxon>rosids</taxon>
        <taxon>malvids</taxon>
        <taxon>Myrtales</taxon>
        <taxon>Myrtaceae</taxon>
        <taxon>Myrtoideae</taxon>
        <taxon>Eucalypteae</taxon>
        <taxon>Eucalyptus</taxon>
    </lineage>
</organism>
<reference evidence="1 2" key="1">
    <citation type="submission" date="2024-11" db="EMBL/GenBank/DDBJ databases">
        <title>Chromosome-level genome assembly of Eucalyptus globulus Labill. provides insights into its genome evolution.</title>
        <authorList>
            <person name="Li X."/>
        </authorList>
    </citation>
    <scope>NUCLEOTIDE SEQUENCE [LARGE SCALE GENOMIC DNA]</scope>
    <source>
        <strain evidence="1">CL2024</strain>
        <tissue evidence="1">Fresh tender leaves</tissue>
    </source>
</reference>
<evidence type="ECO:0000313" key="1">
    <source>
        <dbReference type="EMBL" id="KAL3721792.1"/>
    </source>
</evidence>
<keyword evidence="2" id="KW-1185">Reference proteome</keyword>
<dbReference type="Proteomes" id="UP001634007">
    <property type="component" value="Unassembled WGS sequence"/>
</dbReference>
<protein>
    <submittedName>
        <fullName evidence="1">Uncharacterized protein</fullName>
    </submittedName>
</protein>
<name>A0ABD3J7Z9_EUCGL</name>
<comment type="caution">
    <text evidence="1">The sequence shown here is derived from an EMBL/GenBank/DDBJ whole genome shotgun (WGS) entry which is preliminary data.</text>
</comment>
<gene>
    <name evidence="1" type="ORF">ACJRO7_034175</name>
</gene>
<proteinExistence type="predicted"/>
<dbReference type="EMBL" id="JBJKBG010000009">
    <property type="protein sequence ID" value="KAL3721792.1"/>
    <property type="molecule type" value="Genomic_DNA"/>
</dbReference>